<gene>
    <name evidence="1" type="ORF">HF203_05585</name>
</gene>
<name>A0ABX1I549_9GAMM</name>
<sequence length="100" mass="10879">MRDHTLLYLIVPPAAAEALAEWLLERPEVPGFTSVPAAGHGASEHSLSLAEQVAGRSKRVMYLIHLPPEAARELLVALHADFGGSGIHHWLVPVLEYGRL</sequence>
<dbReference type="Proteomes" id="UP000740754">
    <property type="component" value="Unassembled WGS sequence"/>
</dbReference>
<reference evidence="1 2" key="1">
    <citation type="submission" date="2020-04" db="EMBL/GenBank/DDBJ databases">
        <title>Draft Whole-Genome sequence of Marichromatium bheemlicum DSM 18632, type strain.</title>
        <authorList>
            <person name="Kyndt J.A."/>
            <person name="Meyer T.E."/>
        </authorList>
    </citation>
    <scope>NUCLEOTIDE SEQUENCE [LARGE SCALE GENOMIC DNA]</scope>
    <source>
        <strain evidence="1 2">DSM 18632</strain>
    </source>
</reference>
<organism evidence="1 2">
    <name type="scientific">Marichromatium bheemlicum</name>
    <dbReference type="NCBI Taxonomy" id="365339"/>
    <lineage>
        <taxon>Bacteria</taxon>
        <taxon>Pseudomonadati</taxon>
        <taxon>Pseudomonadota</taxon>
        <taxon>Gammaproteobacteria</taxon>
        <taxon>Chromatiales</taxon>
        <taxon>Chromatiaceae</taxon>
        <taxon>Marichromatium</taxon>
    </lineage>
</organism>
<evidence type="ECO:0000313" key="2">
    <source>
        <dbReference type="Proteomes" id="UP000740754"/>
    </source>
</evidence>
<dbReference type="Gene3D" id="3.30.70.120">
    <property type="match status" value="1"/>
</dbReference>
<keyword evidence="2" id="KW-1185">Reference proteome</keyword>
<comment type="caution">
    <text evidence="1">The sequence shown here is derived from an EMBL/GenBank/DDBJ whole genome shotgun (WGS) entry which is preliminary data.</text>
</comment>
<accession>A0ABX1I549</accession>
<proteinExistence type="predicted"/>
<evidence type="ECO:0000313" key="1">
    <source>
        <dbReference type="EMBL" id="NKN32692.1"/>
    </source>
</evidence>
<dbReference type="Pfam" id="PF11582">
    <property type="entry name" value="DUF3240"/>
    <property type="match status" value="1"/>
</dbReference>
<protein>
    <submittedName>
        <fullName evidence="1">DUF3240 family protein</fullName>
    </submittedName>
</protein>
<dbReference type="EMBL" id="JAAXKX010000005">
    <property type="protein sequence ID" value="NKN32692.1"/>
    <property type="molecule type" value="Genomic_DNA"/>
</dbReference>
<dbReference type="InterPro" id="IPR021634">
    <property type="entry name" value="DUF3240"/>
</dbReference>
<dbReference type="InterPro" id="IPR015867">
    <property type="entry name" value="N-reg_PII/ATP_PRibTrfase_C"/>
</dbReference>
<dbReference type="RefSeq" id="WP_168667464.1">
    <property type="nucleotide sequence ID" value="NZ_JAAXKX010000005.1"/>
</dbReference>